<accession>A0A0G0PS50</accession>
<evidence type="ECO:0000313" key="3">
    <source>
        <dbReference type="Proteomes" id="UP000034774"/>
    </source>
</evidence>
<dbReference type="InterPro" id="IPR002156">
    <property type="entry name" value="RNaseH_domain"/>
</dbReference>
<name>A0A0G0PS50_9BACT</name>
<feature type="domain" description="RNase H type-1" evidence="1">
    <location>
        <begin position="2"/>
        <end position="138"/>
    </location>
</feature>
<dbReference type="CDD" id="cd09279">
    <property type="entry name" value="RNase_HI_like"/>
    <property type="match status" value="1"/>
</dbReference>
<evidence type="ECO:0000259" key="1">
    <source>
        <dbReference type="PROSITE" id="PS50879"/>
    </source>
</evidence>
<dbReference type="InterPro" id="IPR036397">
    <property type="entry name" value="RNaseH_sf"/>
</dbReference>
<sequence length="143" mass="15908">MELSEIIIHTDGGARGNPGPAACAFVAKKNGGLIGKESIDLGKTTNNAAEYQGVLLALNWILRLKEFDLNTTTISFYLDSELIVKQIIGLYKVKNENLKKINLNIKNIINNNKLKINFYNIPRSQNKEADFLVNKELDGRMSG</sequence>
<reference evidence="2 3" key="1">
    <citation type="journal article" date="2015" name="Nature">
        <title>rRNA introns, odd ribosomes, and small enigmatic genomes across a large radiation of phyla.</title>
        <authorList>
            <person name="Brown C.T."/>
            <person name="Hug L.A."/>
            <person name="Thomas B.C."/>
            <person name="Sharon I."/>
            <person name="Castelle C.J."/>
            <person name="Singh A."/>
            <person name="Wilkins M.J."/>
            <person name="Williams K.H."/>
            <person name="Banfield J.F."/>
        </authorList>
    </citation>
    <scope>NUCLEOTIDE SEQUENCE [LARGE SCALE GENOMIC DNA]</scope>
</reference>
<proteinExistence type="predicted"/>
<dbReference type="SUPFAM" id="SSF53098">
    <property type="entry name" value="Ribonuclease H-like"/>
    <property type="match status" value="1"/>
</dbReference>
<organism evidence="2 3">
    <name type="scientific">Candidatus Woesebacteria bacterium GW2011_GWB1_39_10</name>
    <dbReference type="NCBI Taxonomy" id="1618572"/>
    <lineage>
        <taxon>Bacteria</taxon>
        <taxon>Candidatus Woeseibacteriota</taxon>
    </lineage>
</organism>
<comment type="caution">
    <text evidence="2">The sequence shown here is derived from an EMBL/GenBank/DDBJ whole genome shotgun (WGS) entry which is preliminary data.</text>
</comment>
<dbReference type="PANTHER" id="PTHR46387">
    <property type="entry name" value="POLYNUCLEOTIDYL TRANSFERASE, RIBONUCLEASE H-LIKE SUPERFAMILY PROTEIN"/>
    <property type="match status" value="1"/>
</dbReference>
<dbReference type="EMBL" id="LBVU01000003">
    <property type="protein sequence ID" value="KKQ92166.1"/>
    <property type="molecule type" value="Genomic_DNA"/>
</dbReference>
<protein>
    <submittedName>
        <fullName evidence="2">Ribonuclease H</fullName>
    </submittedName>
</protein>
<dbReference type="STRING" id="1618572.UT17_C0003G0189"/>
<dbReference type="Proteomes" id="UP000034774">
    <property type="component" value="Unassembled WGS sequence"/>
</dbReference>
<dbReference type="Gene3D" id="3.30.420.10">
    <property type="entry name" value="Ribonuclease H-like superfamily/Ribonuclease H"/>
    <property type="match status" value="1"/>
</dbReference>
<dbReference type="GO" id="GO:0004523">
    <property type="term" value="F:RNA-DNA hybrid ribonuclease activity"/>
    <property type="evidence" value="ECO:0007669"/>
    <property type="project" value="InterPro"/>
</dbReference>
<dbReference type="AlphaFoldDB" id="A0A0G0PS50"/>
<dbReference type="PROSITE" id="PS50879">
    <property type="entry name" value="RNASE_H_1"/>
    <property type="match status" value="1"/>
</dbReference>
<dbReference type="PANTHER" id="PTHR46387:SF2">
    <property type="entry name" value="RIBONUCLEASE HI"/>
    <property type="match status" value="1"/>
</dbReference>
<evidence type="ECO:0000313" key="2">
    <source>
        <dbReference type="EMBL" id="KKQ92166.1"/>
    </source>
</evidence>
<dbReference type="GO" id="GO:0003676">
    <property type="term" value="F:nucleic acid binding"/>
    <property type="evidence" value="ECO:0007669"/>
    <property type="project" value="InterPro"/>
</dbReference>
<dbReference type="InterPro" id="IPR012337">
    <property type="entry name" value="RNaseH-like_sf"/>
</dbReference>
<dbReference type="Pfam" id="PF13456">
    <property type="entry name" value="RVT_3"/>
    <property type="match status" value="1"/>
</dbReference>
<gene>
    <name evidence="2" type="ORF">UT17_C0003G0189</name>
</gene>